<evidence type="ECO:0008006" key="5">
    <source>
        <dbReference type="Google" id="ProtNLM"/>
    </source>
</evidence>
<comment type="caution">
    <text evidence="3">The sequence shown here is derived from an EMBL/GenBank/DDBJ whole genome shotgun (WGS) entry which is preliminary data.</text>
</comment>
<feature type="region of interest" description="Disordered" evidence="2">
    <location>
        <begin position="414"/>
        <end position="465"/>
    </location>
</feature>
<dbReference type="PANTHER" id="PTHR36607:SF20">
    <property type="entry name" value="AMINOTRANSFERASE-LIKE PLANT MOBILE DOMAIN-CONTAINING PROTEIN"/>
    <property type="match status" value="1"/>
</dbReference>
<evidence type="ECO:0000313" key="4">
    <source>
        <dbReference type="Proteomes" id="UP000231279"/>
    </source>
</evidence>
<keyword evidence="4" id="KW-1185">Reference proteome</keyword>
<name>A0A2G9GY22_9LAMI</name>
<accession>A0A2G9GY22</accession>
<evidence type="ECO:0000256" key="1">
    <source>
        <dbReference type="SAM" id="Coils"/>
    </source>
</evidence>
<reference evidence="4" key="1">
    <citation type="journal article" date="2018" name="Gigascience">
        <title>Genome assembly of the Pink Ipe (Handroanthus impetiginosus, Bignoniaceae), a highly valued, ecologically keystone Neotropical timber forest tree.</title>
        <authorList>
            <person name="Silva-Junior O.B."/>
            <person name="Grattapaglia D."/>
            <person name="Novaes E."/>
            <person name="Collevatti R.G."/>
        </authorList>
    </citation>
    <scope>NUCLEOTIDE SEQUENCE [LARGE SCALE GENOMIC DNA]</scope>
    <source>
        <strain evidence="4">cv. UFG-1</strain>
    </source>
</reference>
<gene>
    <name evidence="3" type="ORF">CDL12_17233</name>
</gene>
<evidence type="ECO:0000256" key="2">
    <source>
        <dbReference type="SAM" id="MobiDB-lite"/>
    </source>
</evidence>
<organism evidence="3 4">
    <name type="scientific">Handroanthus impetiginosus</name>
    <dbReference type="NCBI Taxonomy" id="429701"/>
    <lineage>
        <taxon>Eukaryota</taxon>
        <taxon>Viridiplantae</taxon>
        <taxon>Streptophyta</taxon>
        <taxon>Embryophyta</taxon>
        <taxon>Tracheophyta</taxon>
        <taxon>Spermatophyta</taxon>
        <taxon>Magnoliopsida</taxon>
        <taxon>eudicotyledons</taxon>
        <taxon>Gunneridae</taxon>
        <taxon>Pentapetalae</taxon>
        <taxon>asterids</taxon>
        <taxon>lamiids</taxon>
        <taxon>Lamiales</taxon>
        <taxon>Bignoniaceae</taxon>
        <taxon>Crescentiina</taxon>
        <taxon>Tabebuia alliance</taxon>
        <taxon>Handroanthus</taxon>
    </lineage>
</organism>
<sequence length="634" mass="74016">MVYFRDISPFPGSHQLIILDDKTQPIKEGTCLVLVNLLYLKEWSQEISLSKTSKAWILLAAHHQHSNELICFLPTLGRRIIQENARWRDVLQFAGEFQYIKGYWEWTEDVLSRCRHKLDAAQIYDSVYASLFTYNRNSEVMKAFFEAWLIPIFEELTGVDQTNNKFILRSCKYLFHAYHLLRKSAVGQFSRVSIEMWISLWSKKNVKYRQPPPRKEKKKTRPKSTHNSSGDFDVHQEWTTMEETPFFKLGLDRKLRDETYLAAYLASSMIATGRKVSLGIPVLASIYKGLNKVSNSPRPTRVSYPFPVHFVHAWLACYLKTYYSVPQDLRGPKMTQFSGEGGARYFDPKEARKRIHKGDSAHWTYNMITKNQNLLFVDDEKAKELEQNYFIAIRSNYLTLRQDKHFVVEPYSPHRFSQSHEVNKRTGVSHPIEESSTDRHWKRPKRDSKTSKQTEADGDETGSNQTQAFAKKLEMKIFSIDDDEESQDSQASSTKFNSYTPIAMKEKKLVLDTQKKFLQMLWDNLCRKISSTPIDSISSIHDEVQVVLTSMRNFDKFDISHLEERLKMLFDRAAVYDTARSASLNRASKEILARQMKDAKDHLHEARIKESKAKEELNNLEERKRNLLTLLDQQ</sequence>
<proteinExistence type="predicted"/>
<feature type="coiled-coil region" evidence="1">
    <location>
        <begin position="589"/>
        <end position="630"/>
    </location>
</feature>
<dbReference type="PANTHER" id="PTHR36607">
    <property type="entry name" value="1,2-DIHYDROXY-3-KETO-5-METHYLTHIOPENTENE DIOXYGENASE 4"/>
    <property type="match status" value="1"/>
</dbReference>
<dbReference type="OrthoDB" id="913267at2759"/>
<dbReference type="EMBL" id="NKXS01003303">
    <property type="protein sequence ID" value="PIN10177.1"/>
    <property type="molecule type" value="Genomic_DNA"/>
</dbReference>
<dbReference type="AlphaFoldDB" id="A0A2G9GY22"/>
<feature type="compositionally biased region" description="Basic residues" evidence="2">
    <location>
        <begin position="215"/>
        <end position="224"/>
    </location>
</feature>
<feature type="region of interest" description="Disordered" evidence="2">
    <location>
        <begin position="208"/>
        <end position="232"/>
    </location>
</feature>
<dbReference type="Proteomes" id="UP000231279">
    <property type="component" value="Unassembled WGS sequence"/>
</dbReference>
<protein>
    <recommendedName>
        <fullName evidence="5">Aminotransferase-like plant mobile domain-containing protein</fullName>
    </recommendedName>
</protein>
<evidence type="ECO:0000313" key="3">
    <source>
        <dbReference type="EMBL" id="PIN10177.1"/>
    </source>
</evidence>
<keyword evidence="1" id="KW-0175">Coiled coil</keyword>